<proteinExistence type="predicted"/>
<evidence type="ECO:0000313" key="3">
    <source>
        <dbReference type="EMBL" id="KFD51726.1"/>
    </source>
</evidence>
<feature type="region of interest" description="Disordered" evidence="2">
    <location>
        <begin position="438"/>
        <end position="496"/>
    </location>
</feature>
<feature type="coiled-coil region" evidence="1">
    <location>
        <begin position="629"/>
        <end position="656"/>
    </location>
</feature>
<feature type="compositionally biased region" description="Basic and acidic residues" evidence="2">
    <location>
        <begin position="149"/>
        <end position="168"/>
    </location>
</feature>
<name>A0A085M3D0_9BILA</name>
<keyword evidence="1" id="KW-0175">Coiled coil</keyword>
<evidence type="ECO:0000313" key="4">
    <source>
        <dbReference type="Proteomes" id="UP000030764"/>
    </source>
</evidence>
<dbReference type="EMBL" id="KL363236">
    <property type="protein sequence ID" value="KFD51726.1"/>
    <property type="molecule type" value="Genomic_DNA"/>
</dbReference>
<protein>
    <submittedName>
        <fullName evidence="3">Uncharacterized protein</fullName>
    </submittedName>
</protein>
<dbReference type="AlphaFoldDB" id="A0A085M3D0"/>
<feature type="region of interest" description="Disordered" evidence="2">
    <location>
        <begin position="593"/>
        <end position="615"/>
    </location>
</feature>
<evidence type="ECO:0000256" key="2">
    <source>
        <dbReference type="SAM" id="MobiDB-lite"/>
    </source>
</evidence>
<feature type="compositionally biased region" description="Basic and acidic residues" evidence="2">
    <location>
        <begin position="455"/>
        <end position="472"/>
    </location>
</feature>
<sequence length="765" mass="82684">MLPYIPVNLCKEALREIFVFLPPFFSVPSIGTPTDNKFVEHTSKEPDELKCDSVSQFAISSILNSLQLSKSGKTDASTIDHNDEVPSIGTEIDNTSNDLDESECDSIGSVVPQFAISSILNSLRLSKSGGRDASIIEHNDQVPSIGTESDNKFDEHTSEQPDELKHESVPQFAVSSILNSLRLSKSDKSGASVIDHNDELPSIGTATDNKFAEHTCNEPDESECESIGSVVPQFAVSSILNSLRLSKSGGRDASIIDHNDEVPSTGTATGNKFVEYTSNDPDESECESIGTVVPQFAISLILNSLRLSQSDKSDASITNHSDVLSIGTTDDSFIEHTSNDLDESECDATGNVLPQFAVSSILNSLRLSQSGKSDASIIDHIDEVPSIGTATDNRFAAHTCNEPDESECESTGSVLPQFAVSSILNSLRLSKSDKSDASIIDHNDEVPSIGTPTDNKFDEHTSKEPDELKHESVPQFAVSSSLNSLQPSKSNKSGASVIDHNDELLSIGTATENTFVEHTCNEPDESECESIGSVVPQFAVSSILNSLRLSKSDKNDASIIEHSDEVPSIMTLTDNNFTSSIVISESCKSATTCQSVPSSNRSTPSGSSPLNGGTSLDLYAGERRVLSEVEKLKMENLNLEVENDALRDRVASLTESQCFLQLKVDRLLKENEELRKTYPRCKHCGKVEEDSVDQWEGQVYSKLNMAVQAQVDEAYVQLSESQVEISKANANKESSLLPGANQTAVAVLKTFLAAILHTLFDALLM</sequence>
<dbReference type="Proteomes" id="UP000030764">
    <property type="component" value="Unassembled WGS sequence"/>
</dbReference>
<gene>
    <name evidence="3" type="ORF">M513_07423</name>
</gene>
<evidence type="ECO:0000256" key="1">
    <source>
        <dbReference type="SAM" id="Coils"/>
    </source>
</evidence>
<accession>A0A085M3D0</accession>
<keyword evidence="4" id="KW-1185">Reference proteome</keyword>
<feature type="compositionally biased region" description="Low complexity" evidence="2">
    <location>
        <begin position="479"/>
        <end position="493"/>
    </location>
</feature>
<feature type="compositionally biased region" description="Low complexity" evidence="2">
    <location>
        <begin position="595"/>
        <end position="609"/>
    </location>
</feature>
<feature type="region of interest" description="Disordered" evidence="2">
    <location>
        <begin position="135"/>
        <end position="168"/>
    </location>
</feature>
<reference evidence="3 4" key="1">
    <citation type="journal article" date="2014" name="Nat. Genet.">
        <title>Genome and transcriptome of the porcine whipworm Trichuris suis.</title>
        <authorList>
            <person name="Jex A.R."/>
            <person name="Nejsum P."/>
            <person name="Schwarz E.M."/>
            <person name="Hu L."/>
            <person name="Young N.D."/>
            <person name="Hall R.S."/>
            <person name="Korhonen P.K."/>
            <person name="Liao S."/>
            <person name="Thamsborg S."/>
            <person name="Xia J."/>
            <person name="Xu P."/>
            <person name="Wang S."/>
            <person name="Scheerlinck J.P."/>
            <person name="Hofmann A."/>
            <person name="Sternberg P.W."/>
            <person name="Wang J."/>
            <person name="Gasser R.B."/>
        </authorList>
    </citation>
    <scope>NUCLEOTIDE SEQUENCE [LARGE SCALE GENOMIC DNA]</scope>
    <source>
        <strain evidence="3">DCEP-RM93M</strain>
    </source>
</reference>
<organism evidence="3 4">
    <name type="scientific">Trichuris suis</name>
    <name type="common">pig whipworm</name>
    <dbReference type="NCBI Taxonomy" id="68888"/>
    <lineage>
        <taxon>Eukaryota</taxon>
        <taxon>Metazoa</taxon>
        <taxon>Ecdysozoa</taxon>
        <taxon>Nematoda</taxon>
        <taxon>Enoplea</taxon>
        <taxon>Dorylaimia</taxon>
        <taxon>Trichinellida</taxon>
        <taxon>Trichuridae</taxon>
        <taxon>Trichuris</taxon>
    </lineage>
</organism>